<evidence type="ECO:0000256" key="6">
    <source>
        <dbReference type="ARBA" id="ARBA00023242"/>
    </source>
</evidence>
<keyword evidence="5" id="KW-0862">Zinc</keyword>
<proteinExistence type="predicted"/>
<dbReference type="SMART" id="SM00355">
    <property type="entry name" value="ZnF_C2H2"/>
    <property type="match status" value="2"/>
</dbReference>
<dbReference type="PROSITE" id="PS00028">
    <property type="entry name" value="ZINC_FINGER_C2H2_1"/>
    <property type="match status" value="2"/>
</dbReference>
<evidence type="ECO:0000256" key="3">
    <source>
        <dbReference type="ARBA" id="ARBA00022737"/>
    </source>
</evidence>
<keyword evidence="4 7" id="KW-0863">Zinc-finger</keyword>
<name>A0A8S4NB74_OWEFU</name>
<organism evidence="9 10">
    <name type="scientific">Owenia fusiformis</name>
    <name type="common">Polychaete worm</name>
    <dbReference type="NCBI Taxonomy" id="6347"/>
    <lineage>
        <taxon>Eukaryota</taxon>
        <taxon>Metazoa</taxon>
        <taxon>Spiralia</taxon>
        <taxon>Lophotrochozoa</taxon>
        <taxon>Annelida</taxon>
        <taxon>Polychaeta</taxon>
        <taxon>Sedentaria</taxon>
        <taxon>Canalipalpata</taxon>
        <taxon>Sabellida</taxon>
        <taxon>Oweniida</taxon>
        <taxon>Oweniidae</taxon>
        <taxon>Owenia</taxon>
    </lineage>
</organism>
<dbReference type="PANTHER" id="PTHR24394:SF29">
    <property type="entry name" value="MYONEURIN"/>
    <property type="match status" value="1"/>
</dbReference>
<dbReference type="AlphaFoldDB" id="A0A8S4NB74"/>
<evidence type="ECO:0000259" key="8">
    <source>
        <dbReference type="PROSITE" id="PS50157"/>
    </source>
</evidence>
<evidence type="ECO:0000256" key="5">
    <source>
        <dbReference type="ARBA" id="ARBA00022833"/>
    </source>
</evidence>
<evidence type="ECO:0000256" key="2">
    <source>
        <dbReference type="ARBA" id="ARBA00022723"/>
    </source>
</evidence>
<evidence type="ECO:0000256" key="7">
    <source>
        <dbReference type="PROSITE-ProRule" id="PRU00042"/>
    </source>
</evidence>
<dbReference type="Pfam" id="PF00096">
    <property type="entry name" value="zf-C2H2"/>
    <property type="match status" value="2"/>
</dbReference>
<dbReference type="SUPFAM" id="SSF57667">
    <property type="entry name" value="beta-beta-alpha zinc fingers"/>
    <property type="match status" value="1"/>
</dbReference>
<dbReference type="GO" id="GO:0005634">
    <property type="term" value="C:nucleus"/>
    <property type="evidence" value="ECO:0007669"/>
    <property type="project" value="UniProtKB-SubCell"/>
</dbReference>
<protein>
    <recommendedName>
        <fullName evidence="8">C2H2-type domain-containing protein</fullName>
    </recommendedName>
</protein>
<dbReference type="InterPro" id="IPR013087">
    <property type="entry name" value="Znf_C2H2_type"/>
</dbReference>
<evidence type="ECO:0000256" key="1">
    <source>
        <dbReference type="ARBA" id="ARBA00004123"/>
    </source>
</evidence>
<dbReference type="GO" id="GO:0008270">
    <property type="term" value="F:zinc ion binding"/>
    <property type="evidence" value="ECO:0007669"/>
    <property type="project" value="UniProtKB-KW"/>
</dbReference>
<dbReference type="PANTHER" id="PTHR24394">
    <property type="entry name" value="ZINC FINGER PROTEIN"/>
    <property type="match status" value="1"/>
</dbReference>
<dbReference type="GO" id="GO:0000981">
    <property type="term" value="F:DNA-binding transcription factor activity, RNA polymerase II-specific"/>
    <property type="evidence" value="ECO:0007669"/>
    <property type="project" value="TreeGrafter"/>
</dbReference>
<feature type="domain" description="C2H2-type" evidence="8">
    <location>
        <begin position="95"/>
        <end position="120"/>
    </location>
</feature>
<keyword evidence="3" id="KW-0677">Repeat</keyword>
<evidence type="ECO:0000313" key="9">
    <source>
        <dbReference type="EMBL" id="CAH1778354.1"/>
    </source>
</evidence>
<dbReference type="InterPro" id="IPR036236">
    <property type="entry name" value="Znf_C2H2_sf"/>
</dbReference>
<dbReference type="Gene3D" id="3.30.160.60">
    <property type="entry name" value="Classic Zinc Finger"/>
    <property type="match status" value="2"/>
</dbReference>
<comment type="caution">
    <text evidence="9">The sequence shown here is derived from an EMBL/GenBank/DDBJ whole genome shotgun (WGS) entry which is preliminary data.</text>
</comment>
<evidence type="ECO:0000256" key="4">
    <source>
        <dbReference type="ARBA" id="ARBA00022771"/>
    </source>
</evidence>
<gene>
    <name evidence="9" type="ORF">OFUS_LOCUS5283</name>
</gene>
<accession>A0A8S4NB74</accession>
<evidence type="ECO:0000313" key="10">
    <source>
        <dbReference type="Proteomes" id="UP000749559"/>
    </source>
</evidence>
<reference evidence="9" key="1">
    <citation type="submission" date="2022-03" db="EMBL/GenBank/DDBJ databases">
        <authorList>
            <person name="Martin C."/>
        </authorList>
    </citation>
    <scope>NUCLEOTIDE SEQUENCE</scope>
</reference>
<dbReference type="PROSITE" id="PS50157">
    <property type="entry name" value="ZINC_FINGER_C2H2_2"/>
    <property type="match status" value="2"/>
</dbReference>
<keyword evidence="10" id="KW-1185">Reference proteome</keyword>
<keyword evidence="6" id="KW-0539">Nucleus</keyword>
<dbReference type="Proteomes" id="UP000749559">
    <property type="component" value="Unassembled WGS sequence"/>
</dbReference>
<feature type="domain" description="C2H2-type" evidence="8">
    <location>
        <begin position="68"/>
        <end position="95"/>
    </location>
</feature>
<keyword evidence="2" id="KW-0479">Metal-binding</keyword>
<comment type="subcellular location">
    <subcellularLocation>
        <location evidence="1">Nucleus</location>
    </subcellularLocation>
</comment>
<dbReference type="EMBL" id="CAIIXF020000002">
    <property type="protein sequence ID" value="CAH1778354.1"/>
    <property type="molecule type" value="Genomic_DNA"/>
</dbReference>
<sequence length="120" mass="13676">MHDSHAPMHDVNATRRGTHIVAHHPDHEANYNTHGPVNRRLDASNTQLIARENTNSTVLNSAVSSDHFQCEICMKKFASNITLNIHRNIHTGKKKSCKICNKSFTDPGNLSRHKKRYNHF</sequence>
<dbReference type="OrthoDB" id="5826233at2759"/>